<dbReference type="AlphaFoldDB" id="A0A3P1T2W9"/>
<evidence type="ECO:0000313" key="3">
    <source>
        <dbReference type="Proteomes" id="UP000280819"/>
    </source>
</evidence>
<protein>
    <recommendedName>
        <fullName evidence="4">HEAT repeat domain-containing protein</fullName>
    </recommendedName>
</protein>
<sequence>MTRTPDLLALLHSYQDAINATPASALLEQTQSLLADANTVTDGLLLAGELPTEELKQLAPTLVNLSCQEEHHELTFSLLARLPFDAGAEIIVPEVFRLLRKPSSDYWTVWMLARLLHHLGYHNALRHIVTATEETPDEDWQMVGTWITSDLLANNSSESAETPRATTEQDCTIE</sequence>
<proteinExistence type="predicted"/>
<evidence type="ECO:0000313" key="2">
    <source>
        <dbReference type="EMBL" id="RRD03842.1"/>
    </source>
</evidence>
<name>A0A3P1T2W9_9ACTN</name>
<organism evidence="2 3">
    <name type="scientific">Arachnia propionica</name>
    <dbReference type="NCBI Taxonomy" id="1750"/>
    <lineage>
        <taxon>Bacteria</taxon>
        <taxon>Bacillati</taxon>
        <taxon>Actinomycetota</taxon>
        <taxon>Actinomycetes</taxon>
        <taxon>Propionibacteriales</taxon>
        <taxon>Propionibacteriaceae</taxon>
        <taxon>Arachnia</taxon>
    </lineage>
</organism>
<comment type="caution">
    <text evidence="2">The sequence shown here is derived from an EMBL/GenBank/DDBJ whole genome shotgun (WGS) entry which is preliminary data.</text>
</comment>
<dbReference type="RefSeq" id="WP_124845532.1">
    <property type="nucleotide sequence ID" value="NZ_RQZG01000016.1"/>
</dbReference>
<dbReference type="Proteomes" id="UP000280819">
    <property type="component" value="Unassembled WGS sequence"/>
</dbReference>
<feature type="region of interest" description="Disordered" evidence="1">
    <location>
        <begin position="155"/>
        <end position="174"/>
    </location>
</feature>
<reference evidence="2 3" key="1">
    <citation type="submission" date="2018-11" db="EMBL/GenBank/DDBJ databases">
        <title>Genomes From Bacteria Associated with the Canine Oral Cavity: a Test Case for Automated Genome-Based Taxonomic Assignment.</title>
        <authorList>
            <person name="Coil D.A."/>
            <person name="Jospin G."/>
            <person name="Darling A.E."/>
            <person name="Wallis C."/>
            <person name="Davis I.J."/>
            <person name="Harris S."/>
            <person name="Eisen J.A."/>
            <person name="Holcombe L.J."/>
            <person name="O'Flynn C."/>
        </authorList>
    </citation>
    <scope>NUCLEOTIDE SEQUENCE [LARGE SCALE GENOMIC DNA]</scope>
    <source>
        <strain evidence="2 3">OH887_COT-365</strain>
    </source>
</reference>
<evidence type="ECO:0008006" key="4">
    <source>
        <dbReference type="Google" id="ProtNLM"/>
    </source>
</evidence>
<dbReference type="OrthoDB" id="5192599at2"/>
<dbReference type="EMBL" id="RQZG01000016">
    <property type="protein sequence ID" value="RRD03842.1"/>
    <property type="molecule type" value="Genomic_DNA"/>
</dbReference>
<evidence type="ECO:0000256" key="1">
    <source>
        <dbReference type="SAM" id="MobiDB-lite"/>
    </source>
</evidence>
<gene>
    <name evidence="2" type="ORF">EII34_12650</name>
</gene>
<accession>A0A3P1T2W9</accession>